<keyword evidence="3" id="KW-1185">Reference proteome</keyword>
<evidence type="ECO:0000313" key="2">
    <source>
        <dbReference type="EMBL" id="MDX8337294.1"/>
    </source>
</evidence>
<dbReference type="NCBIfam" id="TIGR02221">
    <property type="entry name" value="cas_TM1812"/>
    <property type="match status" value="1"/>
</dbReference>
<proteinExistence type="predicted"/>
<sequence>MGKILLTALGGATQNYRTTNYSIEGKEYSDKKFILSALDEHYNFDKIFVLGTTSSMWDAFYEHICNVTETPSSVEDYMFINNQCSSANCETDFSNVKLTPITNILPDKYSLKFMKFGVSELEMIENLNLLIEITENLEDEHEIYLDLTHGFRSNAFYMFMVMNYINDVKGSNDSIKGIFYGMHESKLNPTPILNLKIFSEISNLLKGVHDIKNYGNFYTITNSIEDTKIKNKLDNFSNSLNINYIGEVKNRLNELNNVIKALKETNNPLINMIVPKALNEFLDKFSNIKSNHIFLLEISKWYYEQKKYATSYLTMREAITAYFCDKYLGSITKENIEEANSKINKLHNSYRNTNKIEKLDPSYKKMEKLLKIFRKCREIRNNIAHSGDQKLNAFNDINNISKYIDELNTLFKDKDFANYLKNRLTFFND</sequence>
<accession>A0ABU4WDL1</accession>
<dbReference type="NCBIfam" id="TIGR02549">
    <property type="entry name" value="CRISPR_DxTHG"/>
    <property type="match status" value="1"/>
</dbReference>
<dbReference type="InterPro" id="IPR011742">
    <property type="entry name" value="CRISPR-assoc_prot_TM1812"/>
</dbReference>
<dbReference type="Proteomes" id="UP001279681">
    <property type="component" value="Unassembled WGS sequence"/>
</dbReference>
<gene>
    <name evidence="2" type="primary">csx2</name>
    <name evidence="2" type="ORF">RFV38_12445</name>
</gene>
<dbReference type="EMBL" id="JAVIKH010000028">
    <property type="protein sequence ID" value="MDX8337294.1"/>
    <property type="molecule type" value="Genomic_DNA"/>
</dbReference>
<evidence type="ECO:0000259" key="1">
    <source>
        <dbReference type="Pfam" id="PF22230"/>
    </source>
</evidence>
<evidence type="ECO:0000313" key="3">
    <source>
        <dbReference type="Proteomes" id="UP001279681"/>
    </source>
</evidence>
<dbReference type="InterPro" id="IPR013383">
    <property type="entry name" value="CRISPR-assoc_prot_DxTHG_CS"/>
</dbReference>
<dbReference type="RefSeq" id="WP_320314637.1">
    <property type="nucleotide sequence ID" value="NZ_JAVIKH010000028.1"/>
</dbReference>
<protein>
    <submittedName>
        <fullName evidence="2">TIGR02221 family CRISPR-associated protein</fullName>
    </submittedName>
</protein>
<name>A0ABU4WDL1_9FUSO</name>
<organism evidence="2 3">
    <name type="scientific">Candidatus Cetobacterium colombiensis</name>
    <dbReference type="NCBI Taxonomy" id="3073100"/>
    <lineage>
        <taxon>Bacteria</taxon>
        <taxon>Fusobacteriati</taxon>
        <taxon>Fusobacteriota</taxon>
        <taxon>Fusobacteriia</taxon>
        <taxon>Fusobacteriales</taxon>
        <taxon>Fusobacteriaceae</taxon>
        <taxon>Cetobacterium</taxon>
    </lineage>
</organism>
<dbReference type="InterPro" id="IPR053857">
    <property type="entry name" value="Csx1_CARF"/>
</dbReference>
<reference evidence="3" key="1">
    <citation type="submission" date="2023-07" db="EMBL/GenBank/DDBJ databases">
        <authorList>
            <person name="Colorado M.A."/>
            <person name="Villamil L.M."/>
            <person name="Melo J.F."/>
            <person name="Rodriguez J.A."/>
            <person name="Ruiz R.Y."/>
        </authorList>
    </citation>
    <scope>NUCLEOTIDE SEQUENCE [LARGE SCALE GENOMIC DNA]</scope>
    <source>
        <strain evidence="3">C33</strain>
    </source>
</reference>
<comment type="caution">
    <text evidence="2">The sequence shown here is derived from an EMBL/GenBank/DDBJ whole genome shotgun (WGS) entry which is preliminary data.</text>
</comment>
<dbReference type="Pfam" id="PF22230">
    <property type="entry name" value="Csx1_CARF"/>
    <property type="match status" value="1"/>
</dbReference>
<dbReference type="SUPFAM" id="SSF160980">
    <property type="entry name" value="SSO1389-like"/>
    <property type="match status" value="1"/>
</dbReference>
<feature type="domain" description="CRISPR system endoribonuclease Csx1 CARF" evidence="1">
    <location>
        <begin position="5"/>
        <end position="150"/>
    </location>
</feature>
<dbReference type="Gene3D" id="3.40.50.10640">
    <property type="entry name" value="SSO1389-like"/>
    <property type="match status" value="1"/>
</dbReference>